<organism evidence="1 2">
    <name type="scientific">Lipomyces kononenkoae</name>
    <name type="common">Yeast</name>
    <dbReference type="NCBI Taxonomy" id="34357"/>
    <lineage>
        <taxon>Eukaryota</taxon>
        <taxon>Fungi</taxon>
        <taxon>Dikarya</taxon>
        <taxon>Ascomycota</taxon>
        <taxon>Saccharomycotina</taxon>
        <taxon>Lipomycetes</taxon>
        <taxon>Lipomycetales</taxon>
        <taxon>Lipomycetaceae</taxon>
        <taxon>Lipomyces</taxon>
    </lineage>
</organism>
<name>A0ACC3T1J8_LIPKO</name>
<comment type="caution">
    <text evidence="1">The sequence shown here is derived from an EMBL/GenBank/DDBJ whole genome shotgun (WGS) entry which is preliminary data.</text>
</comment>
<evidence type="ECO:0000313" key="1">
    <source>
        <dbReference type="EMBL" id="KAK9237762.1"/>
    </source>
</evidence>
<proteinExistence type="predicted"/>
<protein>
    <submittedName>
        <fullName evidence="1">Uncharacterized protein</fullName>
    </submittedName>
</protein>
<dbReference type="EMBL" id="MU971365">
    <property type="protein sequence ID" value="KAK9237762.1"/>
    <property type="molecule type" value="Genomic_DNA"/>
</dbReference>
<keyword evidence="2" id="KW-1185">Reference proteome</keyword>
<reference evidence="2" key="1">
    <citation type="journal article" date="2024" name="Front. Bioeng. Biotechnol.">
        <title>Genome-scale model development and genomic sequencing of the oleaginous clade Lipomyces.</title>
        <authorList>
            <person name="Czajka J.J."/>
            <person name="Han Y."/>
            <person name="Kim J."/>
            <person name="Mondo S.J."/>
            <person name="Hofstad B.A."/>
            <person name="Robles A."/>
            <person name="Haridas S."/>
            <person name="Riley R."/>
            <person name="LaButti K."/>
            <person name="Pangilinan J."/>
            <person name="Andreopoulos W."/>
            <person name="Lipzen A."/>
            <person name="Yan J."/>
            <person name="Wang M."/>
            <person name="Ng V."/>
            <person name="Grigoriev I.V."/>
            <person name="Spatafora J.W."/>
            <person name="Magnuson J.K."/>
            <person name="Baker S.E."/>
            <person name="Pomraning K.R."/>
        </authorList>
    </citation>
    <scope>NUCLEOTIDE SEQUENCE [LARGE SCALE GENOMIC DNA]</scope>
    <source>
        <strain evidence="2">CBS 7786</strain>
    </source>
</reference>
<dbReference type="Proteomes" id="UP001433508">
    <property type="component" value="Unassembled WGS sequence"/>
</dbReference>
<evidence type="ECO:0000313" key="2">
    <source>
        <dbReference type="Proteomes" id="UP001433508"/>
    </source>
</evidence>
<gene>
    <name evidence="1" type="ORF">V1525DRAFT_388254</name>
</gene>
<sequence length="62" mass="7198">MTIDEYLEEERKMGNIIEGGGPESAKNVEKDEDDEEDNDKETYRLRQWGCYTVHNSLSSITQ</sequence>
<accession>A0ACC3T1J8</accession>